<accession>A0ABT2JY82</accession>
<keyword evidence="3" id="KW-1185">Reference proteome</keyword>
<sequence length="88" mass="9181">MPRPLPPSAYPRLRPGGPATAEHALETGGDTTVAAALTGPSAGARTRVGTRGRDDGNVPATWRQSGSPRVFRASLPVRPRSIALVEEL</sequence>
<feature type="region of interest" description="Disordered" evidence="1">
    <location>
        <begin position="1"/>
        <end position="65"/>
    </location>
</feature>
<dbReference type="RefSeq" id="WP_260220178.1">
    <property type="nucleotide sequence ID" value="NZ_JAJAGO010000011.1"/>
</dbReference>
<protein>
    <submittedName>
        <fullName evidence="2">Uncharacterized protein</fullName>
    </submittedName>
</protein>
<evidence type="ECO:0000256" key="1">
    <source>
        <dbReference type="SAM" id="MobiDB-lite"/>
    </source>
</evidence>
<proteinExistence type="predicted"/>
<reference evidence="2 3" key="1">
    <citation type="submission" date="2021-10" db="EMBL/GenBank/DDBJ databases">
        <title>Streptomyces gossypii sp. nov., isolated from soil collected from cotton field.</title>
        <authorList>
            <person name="Ge X."/>
            <person name="Chen X."/>
            <person name="Liu W."/>
        </authorList>
    </citation>
    <scope>NUCLEOTIDE SEQUENCE [LARGE SCALE GENOMIC DNA]</scope>
    <source>
        <strain evidence="2 3">N2-109</strain>
    </source>
</reference>
<evidence type="ECO:0000313" key="2">
    <source>
        <dbReference type="EMBL" id="MCT2592853.1"/>
    </source>
</evidence>
<evidence type="ECO:0000313" key="3">
    <source>
        <dbReference type="Proteomes" id="UP001156389"/>
    </source>
</evidence>
<dbReference type="Proteomes" id="UP001156389">
    <property type="component" value="Unassembled WGS sequence"/>
</dbReference>
<dbReference type="EMBL" id="JAJAGO010000011">
    <property type="protein sequence ID" value="MCT2592853.1"/>
    <property type="molecule type" value="Genomic_DNA"/>
</dbReference>
<gene>
    <name evidence="2" type="ORF">LHJ74_23555</name>
</gene>
<organism evidence="2 3">
    <name type="scientific">Streptomyces gossypii</name>
    <dbReference type="NCBI Taxonomy" id="2883101"/>
    <lineage>
        <taxon>Bacteria</taxon>
        <taxon>Bacillati</taxon>
        <taxon>Actinomycetota</taxon>
        <taxon>Actinomycetes</taxon>
        <taxon>Kitasatosporales</taxon>
        <taxon>Streptomycetaceae</taxon>
        <taxon>Streptomyces</taxon>
    </lineage>
</organism>
<name>A0ABT2JY82_9ACTN</name>
<comment type="caution">
    <text evidence="2">The sequence shown here is derived from an EMBL/GenBank/DDBJ whole genome shotgun (WGS) entry which is preliminary data.</text>
</comment>